<evidence type="ECO:0000313" key="1">
    <source>
        <dbReference type="EMBL" id="MCB5198564.1"/>
    </source>
</evidence>
<protein>
    <submittedName>
        <fullName evidence="1">Uncharacterized protein</fullName>
    </submittedName>
</protein>
<name>A0ABS8BS48_9RHOB</name>
<reference evidence="1" key="1">
    <citation type="submission" date="2021-10" db="EMBL/GenBank/DDBJ databases">
        <title>Loktanella gaetbuli sp. nov., isolated from a tidal flat.</title>
        <authorList>
            <person name="Park S."/>
            <person name="Yoon J.-H."/>
        </authorList>
    </citation>
    <scope>NUCLEOTIDE SEQUENCE</scope>
    <source>
        <strain evidence="1">TSTF-M6</strain>
    </source>
</reference>
<proteinExistence type="predicted"/>
<keyword evidence="2" id="KW-1185">Reference proteome</keyword>
<comment type="caution">
    <text evidence="1">The sequence shown here is derived from an EMBL/GenBank/DDBJ whole genome shotgun (WGS) entry which is preliminary data.</text>
</comment>
<dbReference type="EMBL" id="JAJATZ010000002">
    <property type="protein sequence ID" value="MCB5198564.1"/>
    <property type="molecule type" value="Genomic_DNA"/>
</dbReference>
<evidence type="ECO:0000313" key="2">
    <source>
        <dbReference type="Proteomes" id="UP001138961"/>
    </source>
</evidence>
<organism evidence="1 2">
    <name type="scientific">Loktanella gaetbuli</name>
    <dbReference type="NCBI Taxonomy" id="2881335"/>
    <lineage>
        <taxon>Bacteria</taxon>
        <taxon>Pseudomonadati</taxon>
        <taxon>Pseudomonadota</taxon>
        <taxon>Alphaproteobacteria</taxon>
        <taxon>Rhodobacterales</taxon>
        <taxon>Roseobacteraceae</taxon>
        <taxon>Loktanella</taxon>
    </lineage>
</organism>
<sequence>MKMSTEVHGDLACSIDKAGGSGQVIGIISYKSYRQGQVTGPTIEAVQDQFRTICELVDGGGILRRDIIMLGYSDESTKGDVLLTDGEIIGEWKMDEADWCHFTVHGVDEPSVSAPSMWMLHDAIADWIERSSGNGSS</sequence>
<dbReference type="Proteomes" id="UP001138961">
    <property type="component" value="Unassembled WGS sequence"/>
</dbReference>
<dbReference type="RefSeq" id="WP_226747478.1">
    <property type="nucleotide sequence ID" value="NZ_JAJATZ010000002.1"/>
</dbReference>
<accession>A0ABS8BS48</accession>
<gene>
    <name evidence="1" type="ORF">LGQ03_04875</name>
</gene>